<organism evidence="2 3">
    <name type="scientific">Smittium culicis</name>
    <dbReference type="NCBI Taxonomy" id="133412"/>
    <lineage>
        <taxon>Eukaryota</taxon>
        <taxon>Fungi</taxon>
        <taxon>Fungi incertae sedis</taxon>
        <taxon>Zoopagomycota</taxon>
        <taxon>Kickxellomycotina</taxon>
        <taxon>Harpellomycetes</taxon>
        <taxon>Harpellales</taxon>
        <taxon>Legeriomycetaceae</taxon>
        <taxon>Smittium</taxon>
    </lineage>
</organism>
<evidence type="ECO:0000313" key="2">
    <source>
        <dbReference type="EMBL" id="OMJ30450.1"/>
    </source>
</evidence>
<keyword evidence="1" id="KW-0812">Transmembrane</keyword>
<dbReference type="Proteomes" id="UP000187429">
    <property type="component" value="Unassembled WGS sequence"/>
</dbReference>
<reference evidence="3" key="1">
    <citation type="submission" date="2017-01" db="EMBL/GenBank/DDBJ databases">
        <authorList>
            <person name="Wang Y."/>
            <person name="White M."/>
            <person name="Kvist S."/>
            <person name="Moncalvo J.-M."/>
        </authorList>
    </citation>
    <scope>NUCLEOTIDE SEQUENCE [LARGE SCALE GENOMIC DNA]</scope>
    <source>
        <strain evidence="3">ID-206-W2</strain>
    </source>
</reference>
<evidence type="ECO:0000256" key="1">
    <source>
        <dbReference type="SAM" id="Phobius"/>
    </source>
</evidence>
<protein>
    <submittedName>
        <fullName evidence="2">Uncharacterized protein</fullName>
    </submittedName>
</protein>
<comment type="caution">
    <text evidence="2">The sequence shown here is derived from an EMBL/GenBank/DDBJ whole genome shotgun (WGS) entry which is preliminary data.</text>
</comment>
<proteinExistence type="predicted"/>
<keyword evidence="1" id="KW-1133">Transmembrane helix</keyword>
<sequence length="121" mass="13293">MLCSIFAPFDARFGSLFKFSNPPINGTPFDSRSNVDNEHTYPTLSEYVLNTRKNSIIWLEVFAMLPITGKILKTLASHGSIHAGCIISSSIFAPTFCVLAFAFLLGCIVRHDATTVPKIPI</sequence>
<dbReference type="AlphaFoldDB" id="A0A1R1YUB6"/>
<name>A0A1R1YUB6_9FUNG</name>
<dbReference type="EMBL" id="LSSM01000001">
    <property type="protein sequence ID" value="OMJ30450.1"/>
    <property type="molecule type" value="Genomic_DNA"/>
</dbReference>
<feature type="transmembrane region" description="Helical" evidence="1">
    <location>
        <begin position="84"/>
        <end position="105"/>
    </location>
</feature>
<dbReference type="OrthoDB" id="10424035at2759"/>
<keyword evidence="3" id="KW-1185">Reference proteome</keyword>
<gene>
    <name evidence="2" type="ORF">AYI69_g5</name>
</gene>
<accession>A0A1R1YUB6</accession>
<keyword evidence="1" id="KW-0472">Membrane</keyword>
<evidence type="ECO:0000313" key="3">
    <source>
        <dbReference type="Proteomes" id="UP000187429"/>
    </source>
</evidence>